<evidence type="ECO:0000256" key="5">
    <source>
        <dbReference type="ARBA" id="ARBA00023128"/>
    </source>
</evidence>
<keyword evidence="4" id="KW-0809">Transit peptide</keyword>
<dbReference type="CDD" id="cd00928">
    <property type="entry name" value="Cyt_c_Oxidase_VIIa"/>
    <property type="match status" value="1"/>
</dbReference>
<dbReference type="PANTHER" id="PTHR10510">
    <property type="entry name" value="CYTOCHROME C OXIDASE POLYPEPTIDE 7A"/>
    <property type="match status" value="1"/>
</dbReference>
<evidence type="ECO:0000256" key="4">
    <source>
        <dbReference type="ARBA" id="ARBA00022946"/>
    </source>
</evidence>
<keyword evidence="10" id="KW-1185">Reference proteome</keyword>
<keyword evidence="6 8" id="KW-0472">Membrane</keyword>
<dbReference type="Pfam" id="PF02238">
    <property type="entry name" value="COX7a"/>
    <property type="match status" value="1"/>
</dbReference>
<dbReference type="GO" id="GO:0005743">
    <property type="term" value="C:mitochondrial inner membrane"/>
    <property type="evidence" value="ECO:0007669"/>
    <property type="project" value="UniProtKB-SubCell"/>
</dbReference>
<dbReference type="AlphaFoldDB" id="A0A452IG34"/>
<evidence type="ECO:0000256" key="3">
    <source>
        <dbReference type="ARBA" id="ARBA00022792"/>
    </source>
</evidence>
<dbReference type="GO" id="GO:0097250">
    <property type="term" value="P:mitochondrial respirasome assembly"/>
    <property type="evidence" value="ECO:0007669"/>
    <property type="project" value="TreeGrafter"/>
</dbReference>
<evidence type="ECO:0000256" key="8">
    <source>
        <dbReference type="SAM" id="Phobius"/>
    </source>
</evidence>
<comment type="subcellular location">
    <subcellularLocation>
        <location evidence="1">Mitochondrion inner membrane</location>
    </subcellularLocation>
</comment>
<proteinExistence type="inferred from homology"/>
<dbReference type="InterPro" id="IPR003177">
    <property type="entry name" value="Cytc_oxidase_su7a_met"/>
</dbReference>
<dbReference type="GO" id="GO:0006123">
    <property type="term" value="P:mitochondrial electron transport, cytochrome c to oxygen"/>
    <property type="evidence" value="ECO:0007669"/>
    <property type="project" value="InterPro"/>
</dbReference>
<organism evidence="9 10">
    <name type="scientific">Gopherus agassizii</name>
    <name type="common">Agassiz's desert tortoise</name>
    <dbReference type="NCBI Taxonomy" id="38772"/>
    <lineage>
        <taxon>Eukaryota</taxon>
        <taxon>Metazoa</taxon>
        <taxon>Chordata</taxon>
        <taxon>Craniata</taxon>
        <taxon>Vertebrata</taxon>
        <taxon>Euteleostomi</taxon>
        <taxon>Archelosauria</taxon>
        <taxon>Testudinata</taxon>
        <taxon>Testudines</taxon>
        <taxon>Cryptodira</taxon>
        <taxon>Durocryptodira</taxon>
        <taxon>Testudinoidea</taxon>
        <taxon>Testudinidae</taxon>
        <taxon>Gopherus</taxon>
    </lineage>
</organism>
<feature type="transmembrane region" description="Helical" evidence="8">
    <location>
        <begin position="124"/>
        <end position="149"/>
    </location>
</feature>
<dbReference type="Ensembl" id="ENSGAGT00000030044.1">
    <property type="protein sequence ID" value="ENSGAGP00000026432.1"/>
    <property type="gene ID" value="ENSGAGG00000019258.1"/>
</dbReference>
<dbReference type="Proteomes" id="UP000291020">
    <property type="component" value="Unassembled WGS sequence"/>
</dbReference>
<keyword evidence="8" id="KW-1133">Transmembrane helix</keyword>
<comment type="similarity">
    <text evidence="2">Belongs to the cytochrome c oxidase VIIa family.</text>
</comment>
<keyword evidence="5" id="KW-0496">Mitochondrion</keyword>
<reference evidence="9" key="3">
    <citation type="submission" date="2025-09" db="UniProtKB">
        <authorList>
            <consortium name="Ensembl"/>
        </authorList>
    </citation>
    <scope>IDENTIFICATION</scope>
</reference>
<evidence type="ECO:0000256" key="6">
    <source>
        <dbReference type="ARBA" id="ARBA00023136"/>
    </source>
</evidence>
<evidence type="ECO:0000256" key="7">
    <source>
        <dbReference type="SAM" id="MobiDB-lite"/>
    </source>
</evidence>
<evidence type="ECO:0000313" key="9">
    <source>
        <dbReference type="Ensembl" id="ENSGAGP00000026432.1"/>
    </source>
</evidence>
<name>A0A452IG34_9SAUR</name>
<evidence type="ECO:0000313" key="10">
    <source>
        <dbReference type="Proteomes" id="UP000291020"/>
    </source>
</evidence>
<dbReference type="GO" id="GO:0045277">
    <property type="term" value="C:respiratory chain complex IV"/>
    <property type="evidence" value="ECO:0007669"/>
    <property type="project" value="InterPro"/>
</dbReference>
<accession>A0A452IG34</accession>
<evidence type="ECO:0000256" key="1">
    <source>
        <dbReference type="ARBA" id="ARBA00004273"/>
    </source>
</evidence>
<evidence type="ECO:0000256" key="2">
    <source>
        <dbReference type="ARBA" id="ARBA00009331"/>
    </source>
</evidence>
<feature type="region of interest" description="Disordered" evidence="7">
    <location>
        <begin position="23"/>
        <end position="71"/>
    </location>
</feature>
<evidence type="ECO:0008006" key="11">
    <source>
        <dbReference type="Google" id="ProtNLM"/>
    </source>
</evidence>
<reference evidence="10" key="1">
    <citation type="journal article" date="2017" name="PLoS ONE">
        <title>The Agassiz's desert tortoise genome provides a resource for the conservation of a threatened species.</title>
        <authorList>
            <person name="Tollis M."/>
            <person name="DeNardo D.F."/>
            <person name="Cornelius J.A."/>
            <person name="Dolby G.A."/>
            <person name="Edwards T."/>
            <person name="Henen B.T."/>
            <person name="Karl A.E."/>
            <person name="Murphy R.W."/>
            <person name="Kusumi K."/>
        </authorList>
    </citation>
    <scope>NUCLEOTIDE SEQUENCE [LARGE SCALE GENOMIC DNA]</scope>
</reference>
<dbReference type="Gene3D" id="4.10.91.10">
    <property type="entry name" value="Cytochrome c oxidase, subunit VIIa"/>
    <property type="match status" value="1"/>
</dbReference>
<sequence length="154" mass="16976">MAPERRPGLLASACDASSAAALGLAAGQAERQPPARQRPCKAGTEGDGQGWQERRRQGTRGEERRARPRPRTMQALLTSRVGSLRSFATSTRHQLKNKVPEHQKLFQADNDLPVHLKGGMVDGLLYRFTMTITVFGSCYSVFSLVRAAFPQKNK</sequence>
<feature type="compositionally biased region" description="Basic and acidic residues" evidence="7">
    <location>
        <begin position="52"/>
        <end position="65"/>
    </location>
</feature>
<dbReference type="PANTHER" id="PTHR10510:SF11">
    <property type="entry name" value="CYTOCHROME C OXIDASE SUBUNIT 7A, MITOCHONDRIAL"/>
    <property type="match status" value="1"/>
</dbReference>
<keyword evidence="3" id="KW-0999">Mitochondrion inner membrane</keyword>
<reference evidence="9" key="2">
    <citation type="submission" date="2025-08" db="UniProtKB">
        <authorList>
            <consortium name="Ensembl"/>
        </authorList>
    </citation>
    <scope>IDENTIFICATION</scope>
</reference>
<dbReference type="GO" id="GO:0002082">
    <property type="term" value="P:regulation of oxidative phosphorylation"/>
    <property type="evidence" value="ECO:0007669"/>
    <property type="project" value="TreeGrafter"/>
</dbReference>
<dbReference type="STRING" id="38772.ENSGAGP00000026432"/>
<dbReference type="SUPFAM" id="SSF81419">
    <property type="entry name" value="Mitochondrial cytochrome c oxidase subunit VIIa"/>
    <property type="match status" value="1"/>
</dbReference>
<keyword evidence="8" id="KW-0812">Transmembrane</keyword>
<protein>
    <recommendedName>
        <fullName evidence="11">Cytochrome c oxidase subunit 7A2</fullName>
    </recommendedName>
</protein>
<dbReference type="FunFam" id="4.10.91.10:FF:000001">
    <property type="entry name" value="Cytochrome c oxidase subunit 7A1, mitochondrial"/>
    <property type="match status" value="1"/>
</dbReference>
<dbReference type="InterPro" id="IPR039297">
    <property type="entry name" value="COX7a"/>
</dbReference>
<dbReference type="InterPro" id="IPR036539">
    <property type="entry name" value="Cyt_c_oxidase_su7a_sf"/>
</dbReference>